<evidence type="ECO:0000313" key="3">
    <source>
        <dbReference type="EMBL" id="PIP14633.1"/>
    </source>
</evidence>
<dbReference type="InterPro" id="IPR044140">
    <property type="entry name" value="ProRS_anticodon_short"/>
</dbReference>
<dbReference type="InterPro" id="IPR036621">
    <property type="entry name" value="Anticodon-bd_dom_sf"/>
</dbReference>
<reference evidence="3 4" key="1">
    <citation type="submission" date="2017-09" db="EMBL/GenBank/DDBJ databases">
        <title>Depth-based differentiation of microbial function through sediment-hosted aquifers and enrichment of novel symbionts in the deep terrestrial subsurface.</title>
        <authorList>
            <person name="Probst A.J."/>
            <person name="Ladd B."/>
            <person name="Jarett J.K."/>
            <person name="Geller-Mcgrath D.E."/>
            <person name="Sieber C.M."/>
            <person name="Emerson J.B."/>
            <person name="Anantharaman K."/>
            <person name="Thomas B.C."/>
            <person name="Malmstrom R."/>
            <person name="Stieglmeier M."/>
            <person name="Klingl A."/>
            <person name="Woyke T."/>
            <person name="Ryan C.M."/>
            <person name="Banfield J.F."/>
        </authorList>
    </citation>
    <scope>NUCLEOTIDE SEQUENCE [LARGE SCALE GENOMIC DNA]</scope>
    <source>
        <strain evidence="3">CG23_combo_of_CG06-09_8_20_14_all_35_49</strain>
    </source>
</reference>
<dbReference type="GO" id="GO:0005829">
    <property type="term" value="C:cytosol"/>
    <property type="evidence" value="ECO:0007669"/>
    <property type="project" value="TreeGrafter"/>
</dbReference>
<dbReference type="InterPro" id="IPR004154">
    <property type="entry name" value="Anticodon-bd"/>
</dbReference>
<protein>
    <recommendedName>
        <fullName evidence="2">Anticodon-binding domain-containing protein</fullName>
    </recommendedName>
</protein>
<feature type="domain" description="Anticodon-binding" evidence="2">
    <location>
        <begin position="19"/>
        <end position="102"/>
    </location>
</feature>
<dbReference type="Proteomes" id="UP000231025">
    <property type="component" value="Unassembled WGS sequence"/>
</dbReference>
<dbReference type="Gene3D" id="3.40.50.800">
    <property type="entry name" value="Anticodon-binding domain"/>
    <property type="match status" value="1"/>
</dbReference>
<evidence type="ECO:0000259" key="2">
    <source>
        <dbReference type="Pfam" id="PF03129"/>
    </source>
</evidence>
<dbReference type="EMBL" id="PCRE01000058">
    <property type="protein sequence ID" value="PIP14633.1"/>
    <property type="molecule type" value="Genomic_DNA"/>
</dbReference>
<dbReference type="CDD" id="cd00861">
    <property type="entry name" value="ProRS_anticodon_short"/>
    <property type="match status" value="1"/>
</dbReference>
<evidence type="ECO:0000256" key="1">
    <source>
        <dbReference type="ARBA" id="ARBA00023146"/>
    </source>
</evidence>
<keyword evidence="1" id="KW-0030">Aminoacyl-tRNA synthetase</keyword>
<comment type="caution">
    <text evidence="3">The sequence shown here is derived from an EMBL/GenBank/DDBJ whole genome shotgun (WGS) entry which is preliminary data.</text>
</comment>
<dbReference type="AlphaFoldDB" id="A0A2G9Y7D7"/>
<proteinExistence type="predicted"/>
<gene>
    <name evidence="3" type="ORF">COX47_04140</name>
</gene>
<dbReference type="PANTHER" id="PTHR42753:SF2">
    <property type="entry name" value="PROLINE--TRNA LIGASE"/>
    <property type="match status" value="1"/>
</dbReference>
<keyword evidence="1" id="KW-0436">Ligase</keyword>
<name>A0A2G9Y7D7_9BACT</name>
<dbReference type="Pfam" id="PF03129">
    <property type="entry name" value="HGTP_anticodon"/>
    <property type="match status" value="1"/>
</dbReference>
<sequence length="103" mass="11948">YHDDKGIIWPNAIAPFQIHLIGLDLKDKSIKSKVFKVYKELLDKNVDVLFDDREEMTAGEKFADADLIGIPIRLVVSKRTGEKIEYKKRSENKTKLVYIKEIL</sequence>
<organism evidence="3 4">
    <name type="scientific">Candidatus Roizmanbacteria bacterium CG23_combo_of_CG06-09_8_20_14_all_35_49</name>
    <dbReference type="NCBI Taxonomy" id="1974863"/>
    <lineage>
        <taxon>Bacteria</taxon>
        <taxon>Candidatus Roizmaniibacteriota</taxon>
    </lineage>
</organism>
<dbReference type="GO" id="GO:0006433">
    <property type="term" value="P:prolyl-tRNA aminoacylation"/>
    <property type="evidence" value="ECO:0007669"/>
    <property type="project" value="TreeGrafter"/>
</dbReference>
<feature type="non-terminal residue" evidence="3">
    <location>
        <position position="1"/>
    </location>
</feature>
<evidence type="ECO:0000313" key="4">
    <source>
        <dbReference type="Proteomes" id="UP000231025"/>
    </source>
</evidence>
<dbReference type="PANTHER" id="PTHR42753">
    <property type="entry name" value="MITOCHONDRIAL RIBOSOME PROTEIN L39/PROLYL-TRNA LIGASE FAMILY MEMBER"/>
    <property type="match status" value="1"/>
</dbReference>
<accession>A0A2G9Y7D7</accession>
<dbReference type="InterPro" id="IPR050062">
    <property type="entry name" value="Pro-tRNA_synthetase"/>
</dbReference>
<dbReference type="GO" id="GO:0004827">
    <property type="term" value="F:proline-tRNA ligase activity"/>
    <property type="evidence" value="ECO:0007669"/>
    <property type="project" value="TreeGrafter"/>
</dbReference>
<dbReference type="SUPFAM" id="SSF52954">
    <property type="entry name" value="Class II aaRS ABD-related"/>
    <property type="match status" value="1"/>
</dbReference>